<dbReference type="SUPFAM" id="SSF55874">
    <property type="entry name" value="ATPase domain of HSP90 chaperone/DNA topoisomerase II/histidine kinase"/>
    <property type="match status" value="1"/>
</dbReference>
<evidence type="ECO:0000256" key="12">
    <source>
        <dbReference type="ARBA" id="ARBA00023136"/>
    </source>
</evidence>
<dbReference type="Pfam" id="PF00512">
    <property type="entry name" value="HisKA"/>
    <property type="match status" value="1"/>
</dbReference>
<dbReference type="InterPro" id="IPR003661">
    <property type="entry name" value="HisK_dim/P_dom"/>
</dbReference>
<dbReference type="Pfam" id="PF02518">
    <property type="entry name" value="HATPase_c"/>
    <property type="match status" value="1"/>
</dbReference>
<dbReference type="PRINTS" id="PR00344">
    <property type="entry name" value="BCTRLSENSOR"/>
</dbReference>
<evidence type="ECO:0000256" key="7">
    <source>
        <dbReference type="ARBA" id="ARBA00022741"/>
    </source>
</evidence>
<dbReference type="NCBIfam" id="TIGR00229">
    <property type="entry name" value="sensory_box"/>
    <property type="match status" value="1"/>
</dbReference>
<protein>
    <recommendedName>
        <fullName evidence="3">histidine kinase</fullName>
        <ecNumber evidence="3">2.7.13.3</ecNumber>
    </recommendedName>
</protein>
<dbReference type="InterPro" id="IPR003660">
    <property type="entry name" value="HAMP_dom"/>
</dbReference>
<dbReference type="Gene3D" id="1.10.287.130">
    <property type="match status" value="1"/>
</dbReference>
<keyword evidence="6" id="KW-0812">Transmembrane</keyword>
<evidence type="ECO:0000256" key="6">
    <source>
        <dbReference type="ARBA" id="ARBA00022692"/>
    </source>
</evidence>
<evidence type="ECO:0000259" key="14">
    <source>
        <dbReference type="PROSITE" id="PS50112"/>
    </source>
</evidence>
<dbReference type="SUPFAM" id="SSF47384">
    <property type="entry name" value="Homodimeric domain of signal transducing histidine kinase"/>
    <property type="match status" value="1"/>
</dbReference>
<dbReference type="InterPro" id="IPR050351">
    <property type="entry name" value="BphY/WalK/GraS-like"/>
</dbReference>
<dbReference type="EC" id="2.7.13.3" evidence="3"/>
<dbReference type="SMART" id="SM00091">
    <property type="entry name" value="PAS"/>
    <property type="match status" value="1"/>
</dbReference>
<dbReference type="CDD" id="cd00130">
    <property type="entry name" value="PAS"/>
    <property type="match status" value="1"/>
</dbReference>
<evidence type="ECO:0000256" key="2">
    <source>
        <dbReference type="ARBA" id="ARBA00004141"/>
    </source>
</evidence>
<keyword evidence="10" id="KW-1133">Transmembrane helix</keyword>
<evidence type="ECO:0000313" key="17">
    <source>
        <dbReference type="Proteomes" id="UP001318301"/>
    </source>
</evidence>
<evidence type="ECO:0000256" key="5">
    <source>
        <dbReference type="ARBA" id="ARBA00022679"/>
    </source>
</evidence>
<name>A0ABX0EU96_9BACT</name>
<evidence type="ECO:0000256" key="4">
    <source>
        <dbReference type="ARBA" id="ARBA00022553"/>
    </source>
</evidence>
<evidence type="ECO:0000256" key="1">
    <source>
        <dbReference type="ARBA" id="ARBA00000085"/>
    </source>
</evidence>
<evidence type="ECO:0000256" key="10">
    <source>
        <dbReference type="ARBA" id="ARBA00022989"/>
    </source>
</evidence>
<dbReference type="CDD" id="cd06225">
    <property type="entry name" value="HAMP"/>
    <property type="match status" value="1"/>
</dbReference>
<sequence length="572" mass="64606">MKIKYKLFLGTGSLFAMIILLSILASQFITKLSNDTKNILVANYNTLDYSRQMMIALNNGIYSKVEQQLIEENLAKQLKNITEVGEKELTLKLTNDYNKLKLSPNDSILIKNTRTDITDIMQLNMQAIQRKSNIADETAEKSIFEISIIGTICFLIAFILLVNLPGNIANPIKELSESIKQIASQNYSKRVHFDDNNEFGELATSFNIMAEKLEEYQASSLDKLMLEKKRIDTLINNMRDPVIGLDEKNNIIFMNNTALYVTGLKNEEVLGKRIQDIAVNNDLVRTLIQDLFIEKKINKPVKIYSDNKESFFNKEIIAINIIPTGENEEKFVGNVILLQNITEYKELDFAKTNFLATISHELKTPLSSIKMSVQLLENHKIGNLNEDQIQLMESIKEDANRLLKITSELLNMTQVESGSIQLIVMATTPAEIVEYAINTNHISAEYKQIKFEVKIDPSVSQVLADKEKTAWVLSNLVANAINYSFENSTISIQVIKDRNNVKFSVADTGQGISHQYLDKIFNRYFRIPGSQNEGSGLGLSICKEFIEAQGGNIYVSSELGIGTKFEFELPSS</sequence>
<dbReference type="Pfam" id="PF13426">
    <property type="entry name" value="PAS_9"/>
    <property type="match status" value="1"/>
</dbReference>
<keyword evidence="17" id="KW-1185">Reference proteome</keyword>
<dbReference type="Gene3D" id="6.10.340.10">
    <property type="match status" value="1"/>
</dbReference>
<feature type="domain" description="PAS" evidence="14">
    <location>
        <begin position="227"/>
        <end position="272"/>
    </location>
</feature>
<dbReference type="CDD" id="cd00082">
    <property type="entry name" value="HisKA"/>
    <property type="match status" value="1"/>
</dbReference>
<dbReference type="InterPro" id="IPR005467">
    <property type="entry name" value="His_kinase_dom"/>
</dbReference>
<comment type="catalytic activity">
    <reaction evidence="1">
        <text>ATP + protein L-histidine = ADP + protein N-phospho-L-histidine.</text>
        <dbReference type="EC" id="2.7.13.3"/>
    </reaction>
</comment>
<dbReference type="PROSITE" id="PS50885">
    <property type="entry name" value="HAMP"/>
    <property type="match status" value="1"/>
</dbReference>
<dbReference type="PROSITE" id="PS50112">
    <property type="entry name" value="PAS"/>
    <property type="match status" value="1"/>
</dbReference>
<dbReference type="PANTHER" id="PTHR42878">
    <property type="entry name" value="TWO-COMPONENT HISTIDINE KINASE"/>
    <property type="match status" value="1"/>
</dbReference>
<dbReference type="SUPFAM" id="SSF158472">
    <property type="entry name" value="HAMP domain-like"/>
    <property type="match status" value="1"/>
</dbReference>
<dbReference type="Gene3D" id="3.30.565.10">
    <property type="entry name" value="Histidine kinase-like ATPase, C-terminal domain"/>
    <property type="match status" value="1"/>
</dbReference>
<dbReference type="EMBL" id="SEWW01000002">
    <property type="protein sequence ID" value="NGZ43643.1"/>
    <property type="molecule type" value="Genomic_DNA"/>
</dbReference>
<dbReference type="PROSITE" id="PS50109">
    <property type="entry name" value="HIS_KIN"/>
    <property type="match status" value="1"/>
</dbReference>
<dbReference type="Pfam" id="PF00672">
    <property type="entry name" value="HAMP"/>
    <property type="match status" value="1"/>
</dbReference>
<dbReference type="InterPro" id="IPR003594">
    <property type="entry name" value="HATPase_dom"/>
</dbReference>
<dbReference type="RefSeq" id="WP_166229149.1">
    <property type="nucleotide sequence ID" value="NZ_CBCSIJ010000005.1"/>
</dbReference>
<keyword evidence="7" id="KW-0547">Nucleotide-binding</keyword>
<comment type="subcellular location">
    <subcellularLocation>
        <location evidence="2">Membrane</location>
        <topology evidence="2">Multi-pass membrane protein</topology>
    </subcellularLocation>
</comment>
<dbReference type="InterPro" id="IPR004358">
    <property type="entry name" value="Sig_transdc_His_kin-like_C"/>
</dbReference>
<keyword evidence="4" id="KW-0597">Phosphoprotein</keyword>
<dbReference type="PANTHER" id="PTHR42878:SF7">
    <property type="entry name" value="SENSOR HISTIDINE KINASE GLRK"/>
    <property type="match status" value="1"/>
</dbReference>
<dbReference type="SMART" id="SM00387">
    <property type="entry name" value="HATPase_c"/>
    <property type="match status" value="1"/>
</dbReference>
<keyword evidence="9" id="KW-0067">ATP-binding</keyword>
<evidence type="ECO:0000256" key="11">
    <source>
        <dbReference type="ARBA" id="ARBA00023012"/>
    </source>
</evidence>
<dbReference type="SMART" id="SM00388">
    <property type="entry name" value="HisKA"/>
    <property type="match status" value="1"/>
</dbReference>
<feature type="domain" description="Histidine kinase" evidence="13">
    <location>
        <begin position="357"/>
        <end position="572"/>
    </location>
</feature>
<reference evidence="16 17" key="1">
    <citation type="submission" date="2019-02" db="EMBL/GenBank/DDBJ databases">
        <title>Genome of a new Bacteroidetes strain.</title>
        <authorList>
            <person name="Pitt A."/>
        </authorList>
    </citation>
    <scope>NUCLEOTIDE SEQUENCE [LARGE SCALE GENOMIC DNA]</scope>
    <source>
        <strain evidence="16 17">50C-KIRBA</strain>
    </source>
</reference>
<dbReference type="SUPFAM" id="SSF55785">
    <property type="entry name" value="PYP-like sensor domain (PAS domain)"/>
    <property type="match status" value="1"/>
</dbReference>
<evidence type="ECO:0000256" key="3">
    <source>
        <dbReference type="ARBA" id="ARBA00012438"/>
    </source>
</evidence>
<dbReference type="InterPro" id="IPR036890">
    <property type="entry name" value="HATPase_C_sf"/>
</dbReference>
<dbReference type="InterPro" id="IPR036097">
    <property type="entry name" value="HisK_dim/P_sf"/>
</dbReference>
<evidence type="ECO:0000256" key="9">
    <source>
        <dbReference type="ARBA" id="ARBA00022840"/>
    </source>
</evidence>
<feature type="domain" description="HAMP" evidence="15">
    <location>
        <begin position="166"/>
        <end position="218"/>
    </location>
</feature>
<dbReference type="InterPro" id="IPR000014">
    <property type="entry name" value="PAS"/>
</dbReference>
<organism evidence="16 17">
    <name type="scientific">Aquirufa beregesia</name>
    <dbReference type="NCBI Taxonomy" id="2516556"/>
    <lineage>
        <taxon>Bacteria</taxon>
        <taxon>Pseudomonadati</taxon>
        <taxon>Bacteroidota</taxon>
        <taxon>Cytophagia</taxon>
        <taxon>Cytophagales</taxon>
        <taxon>Flectobacillaceae</taxon>
        <taxon>Aquirufa</taxon>
    </lineage>
</organism>
<proteinExistence type="predicted"/>
<dbReference type="InterPro" id="IPR035965">
    <property type="entry name" value="PAS-like_dom_sf"/>
</dbReference>
<evidence type="ECO:0000256" key="8">
    <source>
        <dbReference type="ARBA" id="ARBA00022777"/>
    </source>
</evidence>
<dbReference type="Proteomes" id="UP001318301">
    <property type="component" value="Unassembled WGS sequence"/>
</dbReference>
<dbReference type="Gene3D" id="3.30.450.20">
    <property type="entry name" value="PAS domain"/>
    <property type="match status" value="1"/>
</dbReference>
<dbReference type="SMART" id="SM00304">
    <property type="entry name" value="HAMP"/>
    <property type="match status" value="1"/>
</dbReference>
<keyword evidence="8" id="KW-0418">Kinase</keyword>
<keyword evidence="12" id="KW-0472">Membrane</keyword>
<evidence type="ECO:0000259" key="13">
    <source>
        <dbReference type="PROSITE" id="PS50109"/>
    </source>
</evidence>
<gene>
    <name evidence="16" type="ORF">EWU23_04060</name>
</gene>
<evidence type="ECO:0000259" key="15">
    <source>
        <dbReference type="PROSITE" id="PS50885"/>
    </source>
</evidence>
<keyword evidence="11" id="KW-0902">Two-component regulatory system</keyword>
<accession>A0ABX0EU96</accession>
<keyword evidence="5" id="KW-0808">Transferase</keyword>
<evidence type="ECO:0000313" key="16">
    <source>
        <dbReference type="EMBL" id="NGZ43643.1"/>
    </source>
</evidence>
<comment type="caution">
    <text evidence="16">The sequence shown here is derived from an EMBL/GenBank/DDBJ whole genome shotgun (WGS) entry which is preliminary data.</text>
</comment>